<evidence type="ECO:0000313" key="1">
    <source>
        <dbReference type="EMBL" id="KAH8001784.1"/>
    </source>
</evidence>
<reference evidence="1" key="1">
    <citation type="submission" date="2021-08" db="EMBL/GenBank/DDBJ databases">
        <title>The first chromosome-level gecko genome reveals the dynamic sex chromosomes of Neotropical dwarf geckos (Sphaerodactylidae: Sphaerodactylus).</title>
        <authorList>
            <person name="Pinto B.J."/>
            <person name="Keating S.E."/>
            <person name="Gamble T."/>
        </authorList>
    </citation>
    <scope>NUCLEOTIDE SEQUENCE</scope>
    <source>
        <strain evidence="1">TG3544</strain>
    </source>
</reference>
<accession>A0ACB8F8P2</accession>
<protein>
    <submittedName>
        <fullName evidence="1">Dedicator of cytokinesis protein 1</fullName>
    </submittedName>
</protein>
<gene>
    <name evidence="1" type="primary">DOCK1_3</name>
    <name evidence="1" type="ORF">K3G42_016287</name>
</gene>
<comment type="caution">
    <text evidence="1">The sequence shown here is derived from an EMBL/GenBank/DDBJ whole genome shotgun (WGS) entry which is preliminary data.</text>
</comment>
<dbReference type="Proteomes" id="UP000827872">
    <property type="component" value="Linkage Group LG08"/>
</dbReference>
<name>A0ACB8F8P2_9SAUR</name>
<dbReference type="EMBL" id="CM037621">
    <property type="protein sequence ID" value="KAH8001784.1"/>
    <property type="molecule type" value="Genomic_DNA"/>
</dbReference>
<evidence type="ECO:0000313" key="2">
    <source>
        <dbReference type="Proteomes" id="UP000827872"/>
    </source>
</evidence>
<organism evidence="1 2">
    <name type="scientific">Sphaerodactylus townsendi</name>
    <dbReference type="NCBI Taxonomy" id="933632"/>
    <lineage>
        <taxon>Eukaryota</taxon>
        <taxon>Metazoa</taxon>
        <taxon>Chordata</taxon>
        <taxon>Craniata</taxon>
        <taxon>Vertebrata</taxon>
        <taxon>Euteleostomi</taxon>
        <taxon>Lepidosauria</taxon>
        <taxon>Squamata</taxon>
        <taxon>Bifurcata</taxon>
        <taxon>Gekkota</taxon>
        <taxon>Sphaerodactylidae</taxon>
        <taxon>Sphaerodactylus</taxon>
    </lineage>
</organism>
<keyword evidence="2" id="KW-1185">Reference proteome</keyword>
<sequence length="160" mass="19030">MCKESYETRKELHIKTLSQKLVLGRTTVCGKFENEIITKLDHEVEGGRGDEQYKVLFEKILLEHCRKHKYLAKSGETFVKLVVRLMERLLDYRTIMHDENKENRMSCTVNVLNFYKEIEREEMYIRYLYKLCDLHKECDNYTEAAYTLLLHAKLLKADAG</sequence>
<proteinExistence type="predicted"/>